<dbReference type="InterPro" id="IPR035923">
    <property type="entry name" value="TT1751-like_sf"/>
</dbReference>
<dbReference type="PANTHER" id="PTHR38342">
    <property type="entry name" value="SLR5037 PROTEIN"/>
    <property type="match status" value="1"/>
</dbReference>
<proteinExistence type="predicted"/>
<dbReference type="SUPFAM" id="SSF103247">
    <property type="entry name" value="TT1751-like"/>
    <property type="match status" value="1"/>
</dbReference>
<comment type="caution">
    <text evidence="2">The sequence shown here is derived from an EMBL/GenBank/DDBJ whole genome shotgun (WGS) entry which is preliminary data.</text>
</comment>
<dbReference type="PANTHER" id="PTHR38342:SF1">
    <property type="entry name" value="SLR5037 PROTEIN"/>
    <property type="match status" value="1"/>
</dbReference>
<reference evidence="3" key="1">
    <citation type="journal article" date="2019" name="Int. J. Syst. Evol. Microbiol.">
        <title>The Global Catalogue of Microorganisms (GCM) 10K type strain sequencing project: providing services to taxonomists for standard genome sequencing and annotation.</title>
        <authorList>
            <consortium name="The Broad Institute Genomics Platform"/>
            <consortium name="The Broad Institute Genome Sequencing Center for Infectious Disease"/>
            <person name="Wu L."/>
            <person name="Ma J."/>
        </authorList>
    </citation>
    <scope>NUCLEOTIDE SEQUENCE [LARGE SCALE GENOMIC DNA]</scope>
    <source>
        <strain evidence="3">JCM 17459</strain>
    </source>
</reference>
<name>A0ABP6ULA3_9MICO</name>
<protein>
    <submittedName>
        <fullName evidence="2">DUF302 domain-containing protein</fullName>
    </submittedName>
</protein>
<sequence>MSYGITVTVEQPFDQAVTATREALAEQGFGVLTEIDMAATLKKKLDVDIPPQVILGACNPPLAHRALQAEESIGLLLPCNVVVRSAGDNRTVVEALDPQIMVGVTDNENLRPVADDAADRLRKALTAIGQA</sequence>
<feature type="domain" description="DUF302" evidence="1">
    <location>
        <begin position="35"/>
        <end position="98"/>
    </location>
</feature>
<keyword evidence="3" id="KW-1185">Reference proteome</keyword>
<evidence type="ECO:0000313" key="3">
    <source>
        <dbReference type="Proteomes" id="UP001499841"/>
    </source>
</evidence>
<gene>
    <name evidence="2" type="ORF">GCM10022262_39350</name>
</gene>
<dbReference type="EMBL" id="BAABBA010000032">
    <property type="protein sequence ID" value="GAA3511309.1"/>
    <property type="molecule type" value="Genomic_DNA"/>
</dbReference>
<evidence type="ECO:0000259" key="1">
    <source>
        <dbReference type="Pfam" id="PF03625"/>
    </source>
</evidence>
<dbReference type="Pfam" id="PF03625">
    <property type="entry name" value="DUF302"/>
    <property type="match status" value="1"/>
</dbReference>
<accession>A0ABP6ULA3</accession>
<dbReference type="Gene3D" id="3.30.310.70">
    <property type="entry name" value="TT1751-like domain"/>
    <property type="match status" value="1"/>
</dbReference>
<dbReference type="RefSeq" id="WP_345045106.1">
    <property type="nucleotide sequence ID" value="NZ_BAABBA010000032.1"/>
</dbReference>
<organism evidence="2 3">
    <name type="scientific">Georgenia daeguensis</name>
    <dbReference type="NCBI Taxonomy" id="908355"/>
    <lineage>
        <taxon>Bacteria</taxon>
        <taxon>Bacillati</taxon>
        <taxon>Actinomycetota</taxon>
        <taxon>Actinomycetes</taxon>
        <taxon>Micrococcales</taxon>
        <taxon>Bogoriellaceae</taxon>
        <taxon>Georgenia</taxon>
    </lineage>
</organism>
<dbReference type="PIRSF" id="PIRSF021774">
    <property type="entry name" value="UCP021774"/>
    <property type="match status" value="1"/>
</dbReference>
<dbReference type="Proteomes" id="UP001499841">
    <property type="component" value="Unassembled WGS sequence"/>
</dbReference>
<dbReference type="InterPro" id="IPR016796">
    <property type="entry name" value="UCP021774"/>
</dbReference>
<dbReference type="CDD" id="cd14797">
    <property type="entry name" value="DUF302"/>
    <property type="match status" value="1"/>
</dbReference>
<dbReference type="InterPro" id="IPR005180">
    <property type="entry name" value="DUF302"/>
</dbReference>
<evidence type="ECO:0000313" key="2">
    <source>
        <dbReference type="EMBL" id="GAA3511309.1"/>
    </source>
</evidence>